<reference evidence="2" key="2">
    <citation type="submission" date="2023-05" db="EMBL/GenBank/DDBJ databases">
        <authorList>
            <consortium name="Lawrence Berkeley National Laboratory"/>
            <person name="Steindorff A."/>
            <person name="Hensen N."/>
            <person name="Bonometti L."/>
            <person name="Westerberg I."/>
            <person name="Brannstrom I.O."/>
            <person name="Guillou S."/>
            <person name="Cros-Aarteil S."/>
            <person name="Calhoun S."/>
            <person name="Haridas S."/>
            <person name="Kuo A."/>
            <person name="Mondo S."/>
            <person name="Pangilinan J."/>
            <person name="Riley R."/>
            <person name="Labutti K."/>
            <person name="Andreopoulos B."/>
            <person name="Lipzen A."/>
            <person name="Chen C."/>
            <person name="Yanf M."/>
            <person name="Daum C."/>
            <person name="Ng V."/>
            <person name="Clum A."/>
            <person name="Ohm R."/>
            <person name="Martin F."/>
            <person name="Silar P."/>
            <person name="Natvig D."/>
            <person name="Lalanne C."/>
            <person name="Gautier V."/>
            <person name="Ament-Velasquez S.L."/>
            <person name="Kruys A."/>
            <person name="Hutchinson M.I."/>
            <person name="Powell A.J."/>
            <person name="Barry K."/>
            <person name="Miller A.N."/>
            <person name="Grigoriev I.V."/>
            <person name="Debuchy R."/>
            <person name="Gladieux P."/>
            <person name="Thoren M.H."/>
            <person name="Johannesson H."/>
        </authorList>
    </citation>
    <scope>NUCLEOTIDE SEQUENCE</scope>
    <source>
        <strain evidence="2">CBS 990.96</strain>
    </source>
</reference>
<feature type="region of interest" description="Disordered" evidence="1">
    <location>
        <begin position="363"/>
        <end position="487"/>
    </location>
</feature>
<name>A0AAN7BIM6_9PEZI</name>
<keyword evidence="3" id="KW-1185">Reference proteome</keyword>
<proteinExistence type="predicted"/>
<dbReference type="EMBL" id="MU865404">
    <property type="protein sequence ID" value="KAK4224100.1"/>
    <property type="molecule type" value="Genomic_DNA"/>
</dbReference>
<dbReference type="AlphaFoldDB" id="A0AAN7BIM6"/>
<evidence type="ECO:0000256" key="1">
    <source>
        <dbReference type="SAM" id="MobiDB-lite"/>
    </source>
</evidence>
<evidence type="ECO:0000313" key="3">
    <source>
        <dbReference type="Proteomes" id="UP001301958"/>
    </source>
</evidence>
<organism evidence="2 3">
    <name type="scientific">Podospora fimiseda</name>
    <dbReference type="NCBI Taxonomy" id="252190"/>
    <lineage>
        <taxon>Eukaryota</taxon>
        <taxon>Fungi</taxon>
        <taxon>Dikarya</taxon>
        <taxon>Ascomycota</taxon>
        <taxon>Pezizomycotina</taxon>
        <taxon>Sordariomycetes</taxon>
        <taxon>Sordariomycetidae</taxon>
        <taxon>Sordariales</taxon>
        <taxon>Podosporaceae</taxon>
        <taxon>Podospora</taxon>
    </lineage>
</organism>
<evidence type="ECO:0000313" key="2">
    <source>
        <dbReference type="EMBL" id="KAK4224100.1"/>
    </source>
</evidence>
<dbReference type="Proteomes" id="UP001301958">
    <property type="component" value="Unassembled WGS sequence"/>
</dbReference>
<reference evidence="2" key="1">
    <citation type="journal article" date="2023" name="Mol. Phylogenet. Evol.">
        <title>Genome-scale phylogeny and comparative genomics of the fungal order Sordariales.</title>
        <authorList>
            <person name="Hensen N."/>
            <person name="Bonometti L."/>
            <person name="Westerberg I."/>
            <person name="Brannstrom I.O."/>
            <person name="Guillou S."/>
            <person name="Cros-Aarteil S."/>
            <person name="Calhoun S."/>
            <person name="Haridas S."/>
            <person name="Kuo A."/>
            <person name="Mondo S."/>
            <person name="Pangilinan J."/>
            <person name="Riley R."/>
            <person name="LaButti K."/>
            <person name="Andreopoulos B."/>
            <person name="Lipzen A."/>
            <person name="Chen C."/>
            <person name="Yan M."/>
            <person name="Daum C."/>
            <person name="Ng V."/>
            <person name="Clum A."/>
            <person name="Steindorff A."/>
            <person name="Ohm R.A."/>
            <person name="Martin F."/>
            <person name="Silar P."/>
            <person name="Natvig D.O."/>
            <person name="Lalanne C."/>
            <person name="Gautier V."/>
            <person name="Ament-Velasquez S.L."/>
            <person name="Kruys A."/>
            <person name="Hutchinson M.I."/>
            <person name="Powell A.J."/>
            <person name="Barry K."/>
            <person name="Miller A.N."/>
            <person name="Grigoriev I.V."/>
            <person name="Debuchy R."/>
            <person name="Gladieux P."/>
            <person name="Hiltunen Thoren M."/>
            <person name="Johannesson H."/>
        </authorList>
    </citation>
    <scope>NUCLEOTIDE SEQUENCE</scope>
    <source>
        <strain evidence="2">CBS 990.96</strain>
    </source>
</reference>
<dbReference type="SUPFAM" id="SSF50978">
    <property type="entry name" value="WD40 repeat-like"/>
    <property type="match status" value="1"/>
</dbReference>
<gene>
    <name evidence="2" type="ORF">QBC38DRAFT_511985</name>
</gene>
<comment type="caution">
    <text evidence="2">The sequence shown here is derived from an EMBL/GenBank/DDBJ whole genome shotgun (WGS) entry which is preliminary data.</text>
</comment>
<feature type="compositionally biased region" description="Polar residues" evidence="1">
    <location>
        <begin position="414"/>
        <end position="435"/>
    </location>
</feature>
<protein>
    <submittedName>
        <fullName evidence="2">Uncharacterized protein</fullName>
    </submittedName>
</protein>
<sequence>MERRSANSAARPIEYLLRSILDTSSIITRFIRLVRAAHADLSAVTRDLSDLRLVLELVKEEPRIPLMIQAQILLLLESCGNVLIQIESILSQCKDAAQWLKTGQSQMAQCRVNLGTFREGLELALDVLTVTSTSQKGRLSPDEVQSLKEHIVEEIIRLRKHGSEPGMNQDEAGQVLLMFIDAVDGCVRQWTKKSGAVTNGHGQPKEGIMGNGSLTVDSTNGHYVEQGTQHPDVEEKKEITLVARDEKEAAVVVVAEEQKMAPVVDDQEKEVLRSGAATPVPGKTNPTPQDTVPESPENDNRYSAVSDTLPWISSRPNENAFSYHVGEEDLLSVIRPEDHEPLPIPPQIPPREDMPKEVVIRNLPESPTLPPQDFYHKTPPLPTPPLITSNSHSSDSTVHSHRGTPPPLTPDWGGNTSNEESSPITTHSEPLSPTNFLDIEPPRSLQDRWSDPTTKSARGSTSSGDSLGTKKAGSVDSYPHKKHAVSRGTSIIDDEMLPLVLDAESRRSTMSFPRNADSIMELSVGASTPRAASPAPSTATGITVALSGAPDYRRSPTPSATQWVQSLRTPSALVTPSFLGSIRSPSILSSRMVSPSIISPKKVREATIPVPAKHTPNSARATISPSRHLTEPKAKSGDILHIDVSCSSQFVATRHSKTVKIWSVPKNTVQSTIKITSYVTPQVRSREYFIRSHAILSESATLIAIASHFGITLDIYNFSKGGTSSKKVQVIEEAHRWATSPRDAYHTDYSPLVVYRPKGDRIDRFFLARNPAVRKLFWEDNTHSIELSRAELPFIPKFPELAFSSDSPFLVAAAGPRPGDPPRAHATILIAWHMKPTSDTKLLAKSPNATVTSLDDPERHKPYRFNVPEYPALQTALPAALAARGSIAVSIWIPANHADIPLAGGKFRRNPIPASERYVVVWDLPNNSTRIFAIPNVQACISPDCKLIAYCDSNAGCFVIVDVDTAEEVWKFPDAAKESGFASFGQLENLNKVTVFEFSADGGSLVVGDSFGGVGVYEVKVGGPRYELGDGTELALADVPGYVLTEDQGSEGRISDSSLVVPLGYLSECVVVFYAPEKAV</sequence>
<dbReference type="InterPro" id="IPR036322">
    <property type="entry name" value="WD40_repeat_dom_sf"/>
</dbReference>
<feature type="compositionally biased region" description="Polar residues" evidence="1">
    <location>
        <begin position="451"/>
        <end position="466"/>
    </location>
</feature>
<feature type="region of interest" description="Disordered" evidence="1">
    <location>
        <begin position="266"/>
        <end position="302"/>
    </location>
</feature>
<accession>A0AAN7BIM6</accession>